<dbReference type="InterPro" id="IPR005445">
    <property type="entry name" value="VDCC_T_a1"/>
</dbReference>
<dbReference type="Pfam" id="PF00520">
    <property type="entry name" value="Ion_trans"/>
    <property type="match status" value="4"/>
</dbReference>
<feature type="transmembrane region" description="Helical" evidence="12">
    <location>
        <begin position="1815"/>
        <end position="1837"/>
    </location>
</feature>
<dbReference type="EMBL" id="CAJNOV010003208">
    <property type="protein sequence ID" value="CAF1131386.1"/>
    <property type="molecule type" value="Genomic_DNA"/>
</dbReference>
<evidence type="ECO:0000313" key="15">
    <source>
        <dbReference type="EMBL" id="CAF1131386.1"/>
    </source>
</evidence>
<feature type="domain" description="Ion transport" evidence="14">
    <location>
        <begin position="1197"/>
        <end position="1459"/>
    </location>
</feature>
<dbReference type="GO" id="GO:0005891">
    <property type="term" value="C:voltage-gated calcium channel complex"/>
    <property type="evidence" value="ECO:0007669"/>
    <property type="project" value="InterPro"/>
</dbReference>
<dbReference type="Gene3D" id="1.10.287.70">
    <property type="match status" value="4"/>
</dbReference>
<comment type="subcellular location">
    <subcellularLocation>
        <location evidence="1">Membrane</location>
        <topology evidence="1">Multi-pass membrane protein</topology>
    </subcellularLocation>
</comment>
<keyword evidence="2" id="KW-0813">Transport</keyword>
<evidence type="ECO:0000259" key="13">
    <source>
        <dbReference type="Pfam" id="PF00501"/>
    </source>
</evidence>
<feature type="transmembrane region" description="Helical" evidence="12">
    <location>
        <begin position="1428"/>
        <end position="1451"/>
    </location>
</feature>
<keyword evidence="10" id="KW-0407">Ion channel</keyword>
<feature type="transmembrane region" description="Helical" evidence="12">
    <location>
        <begin position="1199"/>
        <end position="1217"/>
    </location>
</feature>
<name>A0A814REZ9_9BILA</name>
<feature type="transmembrane region" description="Helical" evidence="12">
    <location>
        <begin position="928"/>
        <end position="950"/>
    </location>
</feature>
<feature type="domain" description="AMP-dependent synthetase/ligase" evidence="13">
    <location>
        <begin position="18"/>
        <end position="376"/>
    </location>
</feature>
<feature type="transmembrane region" description="Helical" evidence="12">
    <location>
        <begin position="1995"/>
        <end position="2019"/>
    </location>
</feature>
<evidence type="ECO:0000256" key="2">
    <source>
        <dbReference type="ARBA" id="ARBA00022448"/>
    </source>
</evidence>
<dbReference type="InterPro" id="IPR045851">
    <property type="entry name" value="AMP-bd_C_sf"/>
</dbReference>
<dbReference type="FunFam" id="1.10.287.70:FF:000032">
    <property type="entry name" value="Voltage-dependent T-type calcium channel subunit alpha"/>
    <property type="match status" value="1"/>
</dbReference>
<evidence type="ECO:0000313" key="16">
    <source>
        <dbReference type="Proteomes" id="UP000663855"/>
    </source>
</evidence>
<dbReference type="GO" id="GO:0043005">
    <property type="term" value="C:neuron projection"/>
    <property type="evidence" value="ECO:0007669"/>
    <property type="project" value="TreeGrafter"/>
</dbReference>
<evidence type="ECO:0000256" key="12">
    <source>
        <dbReference type="SAM" id="Phobius"/>
    </source>
</evidence>
<keyword evidence="7" id="KW-0406">Ion transport</keyword>
<evidence type="ECO:0000256" key="1">
    <source>
        <dbReference type="ARBA" id="ARBA00004141"/>
    </source>
</evidence>
<evidence type="ECO:0000259" key="14">
    <source>
        <dbReference type="Pfam" id="PF00520"/>
    </source>
</evidence>
<keyword evidence="3 12" id="KW-0812">Transmembrane</keyword>
<feature type="transmembrane region" description="Helical" evidence="12">
    <location>
        <begin position="1923"/>
        <end position="1946"/>
    </location>
</feature>
<dbReference type="InterPro" id="IPR042099">
    <property type="entry name" value="ANL_N_sf"/>
</dbReference>
<dbReference type="GO" id="GO:0001518">
    <property type="term" value="C:voltage-gated sodium channel complex"/>
    <property type="evidence" value="ECO:0007669"/>
    <property type="project" value="TreeGrafter"/>
</dbReference>
<feature type="region of interest" description="Disordered" evidence="11">
    <location>
        <begin position="1569"/>
        <end position="1591"/>
    </location>
</feature>
<keyword evidence="5" id="KW-0851">Voltage-gated channel</keyword>
<keyword evidence="8 12" id="KW-0472">Membrane</keyword>
<reference evidence="15" key="1">
    <citation type="submission" date="2021-02" db="EMBL/GenBank/DDBJ databases">
        <authorList>
            <person name="Nowell W R."/>
        </authorList>
    </citation>
    <scope>NUCLEOTIDE SEQUENCE</scope>
</reference>
<dbReference type="FunFam" id="1.20.120.350:FF:000008">
    <property type="entry name" value="Voltage-dependent T-type calcium channel subunit alpha"/>
    <property type="match status" value="1"/>
</dbReference>
<dbReference type="InterPro" id="IPR005821">
    <property type="entry name" value="Ion_trans_dom"/>
</dbReference>
<dbReference type="SUPFAM" id="SSF81324">
    <property type="entry name" value="Voltage-gated potassium channels"/>
    <property type="match status" value="4"/>
</dbReference>
<feature type="transmembrane region" description="Helical" evidence="12">
    <location>
        <begin position="1678"/>
        <end position="1695"/>
    </location>
</feature>
<dbReference type="InterPro" id="IPR027359">
    <property type="entry name" value="Volt_channel_dom_sf"/>
</dbReference>
<dbReference type="FunFam" id="1.10.287.70:FF:000117">
    <property type="entry name" value="Voltage-gated Ca2+ channel, alpha subunit"/>
    <property type="match status" value="1"/>
</dbReference>
<dbReference type="Proteomes" id="UP000663855">
    <property type="component" value="Unassembled WGS sequence"/>
</dbReference>
<dbReference type="PANTHER" id="PTHR10037">
    <property type="entry name" value="VOLTAGE-GATED CATION CHANNEL CALCIUM AND SODIUM"/>
    <property type="match status" value="1"/>
</dbReference>
<dbReference type="FunFam" id="1.20.120.350:FF:000009">
    <property type="entry name" value="Voltage-dependent T-type calcium channel subunit alpha"/>
    <property type="match status" value="2"/>
</dbReference>
<feature type="transmembrane region" description="Helical" evidence="12">
    <location>
        <begin position="2216"/>
        <end position="2244"/>
    </location>
</feature>
<feature type="transmembrane region" description="Helical" evidence="12">
    <location>
        <begin position="781"/>
        <end position="812"/>
    </location>
</feature>
<evidence type="ECO:0000256" key="6">
    <source>
        <dbReference type="ARBA" id="ARBA00022989"/>
    </source>
</evidence>
<feature type="domain" description="Ion transport" evidence="14">
    <location>
        <begin position="656"/>
        <end position="992"/>
    </location>
</feature>
<organism evidence="15 16">
    <name type="scientific">Rotaria magnacalcarata</name>
    <dbReference type="NCBI Taxonomy" id="392030"/>
    <lineage>
        <taxon>Eukaryota</taxon>
        <taxon>Metazoa</taxon>
        <taxon>Spiralia</taxon>
        <taxon>Gnathifera</taxon>
        <taxon>Rotifera</taxon>
        <taxon>Eurotatoria</taxon>
        <taxon>Bdelloidea</taxon>
        <taxon>Philodinida</taxon>
        <taxon>Philodinidae</taxon>
        <taxon>Rotaria</taxon>
    </lineage>
</organism>
<proteinExistence type="predicted"/>
<keyword evidence="9" id="KW-0325">Glycoprotein</keyword>
<feature type="domain" description="Ion transport" evidence="14">
    <location>
        <begin position="1676"/>
        <end position="1956"/>
    </location>
</feature>
<dbReference type="PANTHER" id="PTHR10037:SF230">
    <property type="entry name" value="CA[2+]-CHANNEL PROTEIN ALPHA[[1]] SUBUNIT T, ISOFORM F"/>
    <property type="match status" value="1"/>
</dbReference>
<dbReference type="Gene3D" id="1.20.120.350">
    <property type="entry name" value="Voltage-gated potassium channels. Chain C"/>
    <property type="match status" value="4"/>
</dbReference>
<sequence length="2300" mass="261548">MTVSSRNILEMFFEVTLASPQQVAIEFEEQTWTYAELLMNVIYIARHLQVEIGDIIYQYVDPSIEMVCGLLGIMCAGGAYCPLSPNDPSVFVRTLIDETQGRFVLVHGNTCDRFSSAISQQIRTINIEHVLLADIREEAPEQNIHVESNTSSFIVCTSDTNGKQKIIVHTHASLIAGVHNLISWDTKYSDKVLQIADSSWAIHLFEILMPLLTVPCGTLVLIPSRAALNMTRFCKTIKDKQITILFTNSSLLKKLLEYFELNHIDRNETLERVRILSVSSEFSKPKYLAKIKSYSSQTRIFLRFGINETSAAIGREIKETMDELTDLSTLSIGCSLAEYRCLLLDESNDGKIISTSDTNSIGQIYLAGAGLFKCYYNNPELTSTTRVIIDNEEYFKTGDLARYNAKRELEYTGRIDSQIKVDDQLVETADIERKIIACCPNEISSCLVVKLSQEEDLLVAYIISDNSQLDTESIRNYCKDRLRKCMVPSYFVVLNKFPLDTNGQVDRKQLPLPSSIGSEFDVCLLDRTVSKDTCRCWSSLPSIPIQPCSNINCLIMDTHRLTTENNNINKINKNIFHASLPTIINISNDDACINKNDPLLNKHDSTNVLSNLPDSCNLEERDENKLPFPDFVETAVCFLQQTTPPRYQCLKLITWSRFDLISMFVILINCITLGMHQPCAHQSGIESSKKCDTTFCICLQTIDYCVFAFFTIEMCLKMIAMGIFGKKAYLAESWNRLDCFIVLTGLAELLIPGDYISLSAIRTVRVLRPLRTINRVPSMRIIVTLLLDTLPMLGNVLLLCFFVFFIFGVVGVQLWKGLLRNRCFLELNTTIIVDYSLFRDFPFEPFYIPPDQTSFICSGPSSSGMTKCSDIPRLRQDNKICDFNFDSLNLTSKNQTINGCINWNQYYRSCATSDQNPFSGSISFDNIFSAWLAIFQIITCEGWVTIMYYVQDAHSFWDWIYFVSLIVIGSFFMMNLCLAVISAQFGLTKRRETERMLAEQKRLAELNPTAVTNDRSGSCCEEIVKYVKQLSKRLYKRLFCKNCRQKSDKVNHRHTRKETTTKDVLTSNINIVSSTPLIDQKHRSNCPHYQCSPLVVSTTIDCGYDTYEIGPDIVDSRSENNNSSNENNRRINETLEFERLEQQIDRNYVCDCYDQDKGVDTSENSQDENSNVHRGCICCCCSFLMPIQKFIARIVANKYFNHIIFSAIIINTLSMTIEYHGQPESLTNALEYSNYVFLILFAIEMLFKIIAGGILKYISNRFNIFDGSIVIISFIELYGQGNSGLSVLRTFRLLRVIKIVRFLPALRRQLIIMIKTLDNVAAFLGLLILFIFIFSVLGMHIFGGEFSTLEAFNTTSHTKFDIKCRCCACAELNLFKNLTDIKDLKCETGRANFDSLPAALLTVFQILTQEDWNEVLYNGMEKTSPWSALYFIGLIIICYYILVNLLVAIFVEGFSNEGEDEPPSSKNKKAILDVAQLSVLQELVTNNIQIPDKFDESESIKLSNEERQAPDVDTIHLTNSHQAFSSSSSSSTGHFIVHEGNLIEQESNNMTNTCLNSVTERRSTVDNSSYSFDQTLGRQRKNGTHTESNTSNSIQLAIGTEQPINDQKNDQLHDPTGCNAQLKQKTEQPKAIPSCLNRLCGRRISEYFMKRENYALYLFSPSNRLRTLFQQLMLKKSFDYFILFVIALNCITLAMERPSISPSGFERQFLNLSSYIFTAIFTVEMIIKVIASGLLFGSNTYLHTGWNAMDGFIVIISVVDVVAMHRGMVTPSAEPDAASHILSMLRVFRLLRALRPLTVIHRAPGLQLVVRTLILSLRSIGHVVIICCIFFIIFGILGVQLFKGKFYFCEGSLADSVETKQQCESMPNHRWQNHKYNFDNLGQAVLTLFILASKDGWVEIMYNAIDAVDVDVQPIRNYSEAKLIYFISFILIVSFFVVNMFVGVIIENFQNCRAQQELEEAGRDKEKYEKILERKQSLLSDLSYYSKMSRCRKRLYDICITKYFDLIIAGIIGLNVVTMSLEYYSMPHELEKFLEYCNYVFTVIFLLEFIWKIIAFGPVRYFREKWNQLDSFIVLVSVASVVIEHVSHGHILPINPTLIRVIRVLRIARVLKLLKMAKGIQTLLDTIMEALPQVGNLSLLFLLIFFIFATLGVELFGKLECSEEQPCTGLNQHAHFKNFGIALLTLFRVATGDNWNGIMKDTLRHDDSHPTGRNRLMIIISSIYFVIFVLMTQFVLLNIVVAVLMKKLEDSNAMIEQDATLGEEMGQLHDADVHHGSNAEQSLLDMNGPCVKEKVIITNL</sequence>
<gene>
    <name evidence="15" type="ORF">CJN711_LOCUS8573</name>
</gene>
<keyword evidence="4" id="KW-0677">Repeat</keyword>
<comment type="caution">
    <text evidence="15">The sequence shown here is derived from an EMBL/GenBank/DDBJ whole genome shotgun (WGS) entry which is preliminary data.</text>
</comment>
<dbReference type="InterPro" id="IPR043203">
    <property type="entry name" value="VGCC_Ca_Na"/>
</dbReference>
<evidence type="ECO:0000256" key="4">
    <source>
        <dbReference type="ARBA" id="ARBA00022737"/>
    </source>
</evidence>
<evidence type="ECO:0000256" key="10">
    <source>
        <dbReference type="ARBA" id="ARBA00023303"/>
    </source>
</evidence>
<accession>A0A814REZ9</accession>
<feature type="domain" description="Ion transport" evidence="14">
    <location>
        <begin position="2002"/>
        <end position="2250"/>
    </location>
</feature>
<dbReference type="PRINTS" id="PR01629">
    <property type="entry name" value="TVDCCALPHA1"/>
</dbReference>
<evidence type="ECO:0000256" key="11">
    <source>
        <dbReference type="SAM" id="MobiDB-lite"/>
    </source>
</evidence>
<evidence type="ECO:0000256" key="8">
    <source>
        <dbReference type="ARBA" id="ARBA00023136"/>
    </source>
</evidence>
<feature type="transmembrane region" description="Helical" evidence="12">
    <location>
        <begin position="1320"/>
        <end position="1342"/>
    </location>
</feature>
<dbReference type="InterPro" id="IPR000873">
    <property type="entry name" value="AMP-dep_synth/lig_dom"/>
</dbReference>
<feature type="transmembrane region" description="Helical" evidence="12">
    <location>
        <begin position="2134"/>
        <end position="2153"/>
    </location>
</feature>
<dbReference type="Gene3D" id="3.40.50.12780">
    <property type="entry name" value="N-terminal domain of ligase-like"/>
    <property type="match status" value="1"/>
</dbReference>
<dbReference type="GO" id="GO:0008332">
    <property type="term" value="F:low voltage-gated calcium channel activity"/>
    <property type="evidence" value="ECO:0007669"/>
    <property type="project" value="TreeGrafter"/>
</dbReference>
<evidence type="ECO:0000256" key="3">
    <source>
        <dbReference type="ARBA" id="ARBA00022692"/>
    </source>
</evidence>
<dbReference type="Gene3D" id="3.30.300.30">
    <property type="match status" value="1"/>
</dbReference>
<dbReference type="GO" id="GO:0070509">
    <property type="term" value="P:calcium ion import"/>
    <property type="evidence" value="ECO:0007669"/>
    <property type="project" value="TreeGrafter"/>
</dbReference>
<evidence type="ECO:0000256" key="9">
    <source>
        <dbReference type="ARBA" id="ARBA00023180"/>
    </source>
</evidence>
<dbReference type="FunFam" id="1.20.120.350:FF:000072">
    <property type="entry name" value="Voltage-dependent T-type calcium channel subunit alpha"/>
    <property type="match status" value="1"/>
</dbReference>
<dbReference type="SUPFAM" id="SSF56801">
    <property type="entry name" value="Acetyl-CoA synthetase-like"/>
    <property type="match status" value="1"/>
</dbReference>
<feature type="transmembrane region" description="Helical" evidence="12">
    <location>
        <begin position="956"/>
        <end position="981"/>
    </location>
</feature>
<dbReference type="GO" id="GO:0005248">
    <property type="term" value="F:voltage-gated sodium channel activity"/>
    <property type="evidence" value="ECO:0007669"/>
    <property type="project" value="TreeGrafter"/>
</dbReference>
<feature type="transmembrane region" description="Helical" evidence="12">
    <location>
        <begin position="2039"/>
        <end position="2059"/>
    </location>
</feature>
<feature type="transmembrane region" description="Helical" evidence="12">
    <location>
        <begin position="1715"/>
        <end position="1736"/>
    </location>
</feature>
<protein>
    <submittedName>
        <fullName evidence="15">Uncharacterized protein</fullName>
    </submittedName>
</protein>
<keyword evidence="6 12" id="KW-1133">Transmembrane helix</keyword>
<feature type="transmembrane region" description="Helical" evidence="12">
    <location>
        <begin position="1237"/>
        <end position="1258"/>
    </location>
</feature>
<dbReference type="GO" id="GO:0086010">
    <property type="term" value="P:membrane depolarization during action potential"/>
    <property type="evidence" value="ECO:0007669"/>
    <property type="project" value="TreeGrafter"/>
</dbReference>
<dbReference type="Pfam" id="PF00501">
    <property type="entry name" value="AMP-binding"/>
    <property type="match status" value="1"/>
</dbReference>
<evidence type="ECO:0000256" key="7">
    <source>
        <dbReference type="ARBA" id="ARBA00023065"/>
    </source>
</evidence>
<evidence type="ECO:0000256" key="5">
    <source>
        <dbReference type="ARBA" id="ARBA00022882"/>
    </source>
</evidence>